<protein>
    <recommendedName>
        <fullName evidence="3">Holliday junction resolvasome, endonuclease subunit</fullName>
    </recommendedName>
</protein>
<dbReference type="EMBL" id="JH719381">
    <property type="protein sequence ID" value="EJB02925.1"/>
    <property type="molecule type" value="Genomic_DNA"/>
</dbReference>
<dbReference type="GO" id="GO:0003676">
    <property type="term" value="F:nucleic acid binding"/>
    <property type="evidence" value="ECO:0007669"/>
    <property type="project" value="InterPro"/>
</dbReference>
<dbReference type="Proteomes" id="UP000005092">
    <property type="component" value="Unassembled WGS sequence"/>
</dbReference>
<dbReference type="InterPro" id="IPR036397">
    <property type="entry name" value="RNaseH_sf"/>
</dbReference>
<dbReference type="AlphaFoldDB" id="J0GZ06"/>
<evidence type="ECO:0000313" key="1">
    <source>
        <dbReference type="EMBL" id="EJB02925.1"/>
    </source>
</evidence>
<dbReference type="HOGENOM" id="CLU_1538527_0_0_5"/>
<dbReference type="Gene3D" id="3.30.420.10">
    <property type="entry name" value="Ribonuclease H-like superfamily/Ribonuclease H"/>
    <property type="match status" value="1"/>
</dbReference>
<dbReference type="RefSeq" id="WP_003586842.1">
    <property type="nucleotide sequence ID" value="NZ_JH719381.1"/>
</dbReference>
<dbReference type="OrthoDB" id="7304852at2"/>
<evidence type="ECO:0000313" key="2">
    <source>
        <dbReference type="Proteomes" id="UP000005092"/>
    </source>
</evidence>
<sequence length="197" mass="21481">MSNAPRILTLDLASRFGWGFGAAGTRPISGSRYFTRDGSAPKGGPISNGAKFWNAMRFISWAIQEYQPTNIVCEMPIAPSSKQGQTSTAAFEILYGLPAAVRGMAYGLGVYEWEYATPSTVRKHFIGNGGMKGEDAKPIVFRKCMALGWIEAGDEDLSHDRSDALAIWSWAEAKLAPKLAQPIDDLFLKAASRKVPF</sequence>
<proteinExistence type="predicted"/>
<organism evidence="1 2">
    <name type="scientific">Rhizobium leguminosarum bv. trifolii WSM597</name>
    <dbReference type="NCBI Taxonomy" id="754764"/>
    <lineage>
        <taxon>Bacteria</taxon>
        <taxon>Pseudomonadati</taxon>
        <taxon>Pseudomonadota</taxon>
        <taxon>Alphaproteobacteria</taxon>
        <taxon>Hyphomicrobiales</taxon>
        <taxon>Rhizobiaceae</taxon>
        <taxon>Rhizobium/Agrobacterium group</taxon>
        <taxon>Rhizobium</taxon>
    </lineage>
</organism>
<dbReference type="InterPro" id="IPR012337">
    <property type="entry name" value="RNaseH-like_sf"/>
</dbReference>
<reference evidence="1 2" key="1">
    <citation type="submission" date="2012-02" db="EMBL/GenBank/DDBJ databases">
        <title>Improved High-Quality Draft Sequence of Rhizobium leguminosarum bv. trifolii WSM597.</title>
        <authorList>
            <consortium name="US DOE Joint Genome Institute"/>
            <person name="Lucas S."/>
            <person name="Han J."/>
            <person name="Lapidus A."/>
            <person name="Cheng J.-F."/>
            <person name="Goodwin L."/>
            <person name="Pitluck S."/>
            <person name="Peters L."/>
            <person name="Ovchinnikova G."/>
            <person name="Held B."/>
            <person name="Detter J.C."/>
            <person name="Han C."/>
            <person name="Tapia R."/>
            <person name="Land M."/>
            <person name="Hauser L."/>
            <person name="Kyrpides N."/>
            <person name="Ivanova N."/>
            <person name="Pagani I."/>
            <person name="Brau L."/>
            <person name="Yates R."/>
            <person name="O'Hara G."/>
            <person name="Rui T."/>
            <person name="Howieson J."/>
            <person name="Reeve W."/>
            <person name="Woyke T."/>
        </authorList>
    </citation>
    <scope>NUCLEOTIDE SEQUENCE [LARGE SCALE GENOMIC DNA]</scope>
    <source>
        <strain evidence="1 2">WSM597</strain>
    </source>
</reference>
<name>J0GZ06_RHILT</name>
<gene>
    <name evidence="1" type="ORF">Rleg9DRAFT_1740</name>
</gene>
<accession>J0GZ06</accession>
<evidence type="ECO:0008006" key="3">
    <source>
        <dbReference type="Google" id="ProtNLM"/>
    </source>
</evidence>
<dbReference type="SUPFAM" id="SSF53098">
    <property type="entry name" value="Ribonuclease H-like"/>
    <property type="match status" value="1"/>
</dbReference>